<dbReference type="CDD" id="cd03293">
    <property type="entry name" value="ABC_NrtD_SsuB_transporters"/>
    <property type="match status" value="1"/>
</dbReference>
<dbReference type="GO" id="GO:0005524">
    <property type="term" value="F:ATP binding"/>
    <property type="evidence" value="ECO:0007669"/>
    <property type="project" value="UniProtKB-KW"/>
</dbReference>
<evidence type="ECO:0000256" key="3">
    <source>
        <dbReference type="ARBA" id="ARBA00022741"/>
    </source>
</evidence>
<dbReference type="InterPro" id="IPR017871">
    <property type="entry name" value="ABC_transporter-like_CS"/>
</dbReference>
<evidence type="ECO:0000259" key="5">
    <source>
        <dbReference type="PROSITE" id="PS50893"/>
    </source>
</evidence>
<dbReference type="InterPro" id="IPR003439">
    <property type="entry name" value="ABC_transporter-like_ATP-bd"/>
</dbReference>
<dbReference type="GO" id="GO:0016887">
    <property type="term" value="F:ATP hydrolysis activity"/>
    <property type="evidence" value="ECO:0007669"/>
    <property type="project" value="InterPro"/>
</dbReference>
<proteinExistence type="inferred from homology"/>
<comment type="similarity">
    <text evidence="1">Belongs to the ABC transporter superfamily.</text>
</comment>
<dbReference type="AlphaFoldDB" id="A0A2W7QDW9"/>
<evidence type="ECO:0000313" key="6">
    <source>
        <dbReference type="EMBL" id="PZX36765.1"/>
    </source>
</evidence>
<evidence type="ECO:0000256" key="2">
    <source>
        <dbReference type="ARBA" id="ARBA00022448"/>
    </source>
</evidence>
<protein>
    <submittedName>
        <fullName evidence="6">NitT/TauT family transport system ATP-binding protein</fullName>
    </submittedName>
</protein>
<reference evidence="6 7" key="1">
    <citation type="submission" date="2018-06" db="EMBL/GenBank/DDBJ databases">
        <title>Genomic Encyclopedia of Archaeal and Bacterial Type Strains, Phase II (KMG-II): from individual species to whole genera.</title>
        <authorList>
            <person name="Goeker M."/>
        </authorList>
    </citation>
    <scope>NUCLEOTIDE SEQUENCE [LARGE SCALE GENOMIC DNA]</scope>
    <source>
        <strain evidence="6 7">DSM 13087</strain>
    </source>
</reference>
<dbReference type="SMART" id="SM00382">
    <property type="entry name" value="AAA"/>
    <property type="match status" value="1"/>
</dbReference>
<keyword evidence="7" id="KW-1185">Reference proteome</keyword>
<keyword evidence="2" id="KW-0813">Transport</keyword>
<dbReference type="InterPro" id="IPR027417">
    <property type="entry name" value="P-loop_NTPase"/>
</dbReference>
<dbReference type="PROSITE" id="PS50893">
    <property type="entry name" value="ABC_TRANSPORTER_2"/>
    <property type="match status" value="1"/>
</dbReference>
<dbReference type="RefSeq" id="WP_071470171.1">
    <property type="nucleotide sequence ID" value="NZ_MEHT01000027.1"/>
</dbReference>
<keyword evidence="3" id="KW-0547">Nucleotide-binding</keyword>
<sequence length="273" mass="29663">MAAQTQKPAPLERAAQGVPIIEIEGLGKTFAIDTGPVVALESVDLTIRKGEFVSFVGPSGCGKSTLLNMVAGLLPASGGQAMLNGDVIEEPSRKVGFMFQTAVLLPWRTVEQNVLMPAEVFGTKNEATRQKARKVLEAVGLGDFTDAYPRQLSGGMQQRVSLARTLTYEPDVLLMDEPFGALDEFTREAMNLELMRITQAAGITVLFVTHNISEAVFMADRVVIMTPRPGKVSGVIDIDFPRPRVIEQMQSQKFTDLIFQVRGILGHGQDNSS</sequence>
<name>A0A2W7QDW9_9RHOB</name>
<dbReference type="PROSITE" id="PS00211">
    <property type="entry name" value="ABC_TRANSPORTER_1"/>
    <property type="match status" value="1"/>
</dbReference>
<dbReference type="PANTHER" id="PTHR42788:SF13">
    <property type="entry name" value="ALIPHATIC SULFONATES IMPORT ATP-BINDING PROTEIN SSUB"/>
    <property type="match status" value="1"/>
</dbReference>
<dbReference type="InterPro" id="IPR050166">
    <property type="entry name" value="ABC_transporter_ATP-bind"/>
</dbReference>
<accession>A0A2W7QDW9</accession>
<organism evidence="6 7">
    <name type="scientific">Roseinatronobacter thiooxidans</name>
    <dbReference type="NCBI Taxonomy" id="121821"/>
    <lineage>
        <taxon>Bacteria</taxon>
        <taxon>Pseudomonadati</taxon>
        <taxon>Pseudomonadota</taxon>
        <taxon>Alphaproteobacteria</taxon>
        <taxon>Rhodobacterales</taxon>
        <taxon>Paracoccaceae</taxon>
        <taxon>Roseinatronobacter</taxon>
    </lineage>
</organism>
<dbReference type="EMBL" id="QKZQ01000027">
    <property type="protein sequence ID" value="PZX36765.1"/>
    <property type="molecule type" value="Genomic_DNA"/>
</dbReference>
<dbReference type="STRING" id="121821.GCA_001870675_01404"/>
<evidence type="ECO:0000256" key="1">
    <source>
        <dbReference type="ARBA" id="ARBA00005417"/>
    </source>
</evidence>
<evidence type="ECO:0000256" key="4">
    <source>
        <dbReference type="ARBA" id="ARBA00022840"/>
    </source>
</evidence>
<dbReference type="Proteomes" id="UP000249364">
    <property type="component" value="Unassembled WGS sequence"/>
</dbReference>
<gene>
    <name evidence="6" type="ORF">LY56_03372</name>
</gene>
<dbReference type="SUPFAM" id="SSF52540">
    <property type="entry name" value="P-loop containing nucleoside triphosphate hydrolases"/>
    <property type="match status" value="1"/>
</dbReference>
<dbReference type="Pfam" id="PF00005">
    <property type="entry name" value="ABC_tran"/>
    <property type="match status" value="1"/>
</dbReference>
<dbReference type="OrthoDB" id="9802264at2"/>
<evidence type="ECO:0000313" key="7">
    <source>
        <dbReference type="Proteomes" id="UP000249364"/>
    </source>
</evidence>
<keyword evidence="4 6" id="KW-0067">ATP-binding</keyword>
<feature type="domain" description="ABC transporter" evidence="5">
    <location>
        <begin position="21"/>
        <end position="252"/>
    </location>
</feature>
<dbReference type="Gene3D" id="3.40.50.300">
    <property type="entry name" value="P-loop containing nucleotide triphosphate hydrolases"/>
    <property type="match status" value="1"/>
</dbReference>
<comment type="caution">
    <text evidence="6">The sequence shown here is derived from an EMBL/GenBank/DDBJ whole genome shotgun (WGS) entry which is preliminary data.</text>
</comment>
<dbReference type="InterPro" id="IPR003593">
    <property type="entry name" value="AAA+_ATPase"/>
</dbReference>
<dbReference type="PANTHER" id="PTHR42788">
    <property type="entry name" value="TAURINE IMPORT ATP-BINDING PROTEIN-RELATED"/>
    <property type="match status" value="1"/>
</dbReference>